<reference evidence="1" key="1">
    <citation type="submission" date="2020-05" db="EMBL/GenBank/DDBJ databases">
        <authorList>
            <person name="Chiriac C."/>
            <person name="Salcher M."/>
            <person name="Ghai R."/>
            <person name="Kavagutti S V."/>
        </authorList>
    </citation>
    <scope>NUCLEOTIDE SEQUENCE</scope>
</reference>
<organism evidence="1">
    <name type="scientific">uncultured Caudovirales phage</name>
    <dbReference type="NCBI Taxonomy" id="2100421"/>
    <lineage>
        <taxon>Viruses</taxon>
        <taxon>Duplodnaviria</taxon>
        <taxon>Heunggongvirae</taxon>
        <taxon>Uroviricota</taxon>
        <taxon>Caudoviricetes</taxon>
        <taxon>Peduoviridae</taxon>
        <taxon>Maltschvirus</taxon>
        <taxon>Maltschvirus maltsch</taxon>
    </lineage>
</organism>
<accession>A0A6J7WMU0</accession>
<proteinExistence type="predicted"/>
<name>A0A6J7WMU0_9CAUD</name>
<sequence length="144" mass="15991">MSKKNKGVKKLGWANGPVMVEVQGIGDGSEQKFRITQSGGLFDYDQVDLHEFLKSDRPCINYVCNDNARLALAIVTAHDPEYYSGEQALNSIASDLFKDNTGKDYKIYGNALFVPAPWVFHYPMIMKGYVEGLEAGAFSPDEES</sequence>
<dbReference type="EMBL" id="LR798251">
    <property type="protein sequence ID" value="CAB5217945.1"/>
    <property type="molecule type" value="Genomic_DNA"/>
</dbReference>
<evidence type="ECO:0000313" key="1">
    <source>
        <dbReference type="EMBL" id="CAB5217945.1"/>
    </source>
</evidence>
<gene>
    <name evidence="1" type="ORF">UFOVP210_31</name>
</gene>
<protein>
    <submittedName>
        <fullName evidence="1">Uncharacterized protein</fullName>
    </submittedName>
</protein>